<keyword evidence="5 6" id="KW-0472">Membrane</keyword>
<keyword evidence="4 6" id="KW-1133">Transmembrane helix</keyword>
<dbReference type="InterPro" id="IPR007895">
    <property type="entry name" value="MASE1"/>
</dbReference>
<dbReference type="Pfam" id="PF05231">
    <property type="entry name" value="MASE1"/>
    <property type="match status" value="1"/>
</dbReference>
<feature type="domain" description="MASE1" evidence="7">
    <location>
        <begin position="15"/>
        <end position="294"/>
    </location>
</feature>
<proteinExistence type="predicted"/>
<feature type="transmembrane region" description="Helical" evidence="6">
    <location>
        <begin position="200"/>
        <end position="217"/>
    </location>
</feature>
<evidence type="ECO:0000259" key="7">
    <source>
        <dbReference type="Pfam" id="PF05231"/>
    </source>
</evidence>
<evidence type="ECO:0000313" key="8">
    <source>
        <dbReference type="EMBL" id="QNK01485.1"/>
    </source>
</evidence>
<feature type="transmembrane region" description="Helical" evidence="6">
    <location>
        <begin position="39"/>
        <end position="60"/>
    </location>
</feature>
<protein>
    <submittedName>
        <fullName evidence="8">MASE1 domain-containing protein</fullName>
    </submittedName>
</protein>
<dbReference type="EMBL" id="CP060412">
    <property type="protein sequence ID" value="QNK01485.1"/>
    <property type="molecule type" value="Genomic_DNA"/>
</dbReference>
<evidence type="ECO:0000256" key="3">
    <source>
        <dbReference type="ARBA" id="ARBA00022692"/>
    </source>
</evidence>
<sequence>MGEVFALRALGRHVAVCVGYALCYALLRDISVSHWNLPAGLRVACLLLLPYRYWPALLLGELIPVSHHAWSHMDDFGWRWSALAALPPMLPVMAVVAWVRRHARLLQDRQQVNMPMLLGVIFAGALVTAFDDVMVVTAATLPTGMAAPLLDAQVAFGYFLGNYLGALAIAPSAIAIYMWQTGRVPAALEAPLWRSRLAKDMLVGVLTPLLVLMVLVFSSQGDGMQVFRIAMFLPVVWLTLRHGWQGAALGGTLASIAVTLTSSMVRDPAVIQAQALIAFAITTLLMLGSRIAQQAQVNQNNHVDALRGFQLAQQGLYLEELRLRQAADALEHLGHNIRDNHNRLLDRLRHVLPSNEERSYSKQVALAQHEMHRLANALYPRGWRERGVPATLREGPFAQAIHMAGATYDCELSGRGLSQLAPDVHMALYRLACEVLVHVLSRGPMQHIQLQLRGGNTKGRRWVVMRLMGSRATTHTPMHDIGRGEPADSEAWKQAMTLLGASGLGISSIRDRTHIYGGDVHLREVEQTVSVTLLLHDSLRSSVPHRGTPGAPR</sequence>
<evidence type="ECO:0000256" key="4">
    <source>
        <dbReference type="ARBA" id="ARBA00022989"/>
    </source>
</evidence>
<feature type="transmembrane region" description="Helical" evidence="6">
    <location>
        <begin position="112"/>
        <end position="136"/>
    </location>
</feature>
<evidence type="ECO:0000256" key="5">
    <source>
        <dbReference type="ARBA" id="ARBA00023136"/>
    </source>
</evidence>
<keyword evidence="3 6" id="KW-0812">Transmembrane</keyword>
<dbReference type="Gene3D" id="3.30.565.10">
    <property type="entry name" value="Histidine kinase-like ATPase, C-terminal domain"/>
    <property type="match status" value="1"/>
</dbReference>
<reference evidence="8 9" key="1">
    <citation type="submission" date="2020-08" db="EMBL/GenBank/DDBJ databases">
        <title>Dyella sp. G9 isolated from forest soil.</title>
        <authorList>
            <person name="Fu J."/>
            <person name="Qiu L."/>
        </authorList>
    </citation>
    <scope>NUCLEOTIDE SEQUENCE [LARGE SCALE GENOMIC DNA]</scope>
    <source>
        <strain evidence="8 9">G9</strain>
    </source>
</reference>
<evidence type="ECO:0000256" key="2">
    <source>
        <dbReference type="ARBA" id="ARBA00022475"/>
    </source>
</evidence>
<dbReference type="GO" id="GO:0005886">
    <property type="term" value="C:plasma membrane"/>
    <property type="evidence" value="ECO:0007669"/>
    <property type="project" value="UniProtKB-SubCell"/>
</dbReference>
<keyword evidence="2" id="KW-1003">Cell membrane</keyword>
<comment type="subcellular location">
    <subcellularLocation>
        <location evidence="1">Cell membrane</location>
        <topology evidence="1">Multi-pass membrane protein</topology>
    </subcellularLocation>
</comment>
<organism evidence="8 9">
    <name type="scientific">Dyella telluris</name>
    <dbReference type="NCBI Taxonomy" id="2763498"/>
    <lineage>
        <taxon>Bacteria</taxon>
        <taxon>Pseudomonadati</taxon>
        <taxon>Pseudomonadota</taxon>
        <taxon>Gammaproteobacteria</taxon>
        <taxon>Lysobacterales</taxon>
        <taxon>Rhodanobacteraceae</taxon>
        <taxon>Dyella</taxon>
    </lineage>
</organism>
<accession>A0A7G8Q3X7</accession>
<dbReference type="Proteomes" id="UP000515873">
    <property type="component" value="Chromosome"/>
</dbReference>
<feature type="transmembrane region" description="Helical" evidence="6">
    <location>
        <begin position="271"/>
        <end position="288"/>
    </location>
</feature>
<keyword evidence="9" id="KW-1185">Reference proteome</keyword>
<dbReference type="RefSeq" id="WP_187056947.1">
    <property type="nucleotide sequence ID" value="NZ_CP060412.1"/>
</dbReference>
<name>A0A7G8Q3X7_9GAMM</name>
<dbReference type="KEGG" id="dtl:H8F01_21030"/>
<feature type="transmembrane region" description="Helical" evidence="6">
    <location>
        <begin position="156"/>
        <end position="179"/>
    </location>
</feature>
<dbReference type="AlphaFoldDB" id="A0A7G8Q3X7"/>
<gene>
    <name evidence="8" type="ORF">H8F01_21030</name>
</gene>
<evidence type="ECO:0000256" key="6">
    <source>
        <dbReference type="SAM" id="Phobius"/>
    </source>
</evidence>
<feature type="transmembrane region" description="Helical" evidence="6">
    <location>
        <begin position="80"/>
        <end position="100"/>
    </location>
</feature>
<evidence type="ECO:0000313" key="9">
    <source>
        <dbReference type="Proteomes" id="UP000515873"/>
    </source>
</evidence>
<dbReference type="InterPro" id="IPR036890">
    <property type="entry name" value="HATPase_C_sf"/>
</dbReference>
<evidence type="ECO:0000256" key="1">
    <source>
        <dbReference type="ARBA" id="ARBA00004651"/>
    </source>
</evidence>
<feature type="transmembrane region" description="Helical" evidence="6">
    <location>
        <begin position="6"/>
        <end position="27"/>
    </location>
</feature>